<sequence>MKLSSLDHPFNKKASWLYLVALLFYATNHMLIIALPFFSEQLGASQSDIGMIMGAYMFVSMFLRPVAGAIVDKLGSRNLFMITLVLNAIVLALYSIETLWAFAVMRALQGAILAFFSMTIHLLIIDLVSDKARGQGISMLSLASMLPYTFVPALVLYMKDHISMTQVLLLFTAIGACNILFGTGLFRSLRYDAKRQVVTNIKPSEATSIRTANRAIIFPAVIMLLASVVFCVAPTFLPLYLESIGLHTAPLYFLTETAVLILIRFYGRKYIPNSSVLPTWLIIPLIACFMLAPMLLFVSLSTPVLLVSALCNGIALSLLYPTLMTYITFVVPEQSRGYSIGWFIAAADLGTSCGAYLMGWLADEYSYKAMLATAACIGGAALLFTAAFKRKGRGRYVSANS</sequence>
<reference evidence="8 9" key="1">
    <citation type="submission" date="2023-03" db="EMBL/GenBank/DDBJ databases">
        <title>Draft genome sequence of the bacteria which degrade cell wall of Tricholomamatutake.</title>
        <authorList>
            <person name="Konishi Y."/>
            <person name="Fukuta Y."/>
            <person name="Shirasaka N."/>
        </authorList>
    </citation>
    <scope>NUCLEOTIDE SEQUENCE [LARGE SCALE GENOMIC DNA]</scope>
    <source>
        <strain evidence="9">mu1</strain>
    </source>
</reference>
<protein>
    <submittedName>
        <fullName evidence="8">MFS transporter</fullName>
    </submittedName>
</protein>
<feature type="transmembrane region" description="Helical" evidence="6">
    <location>
        <begin position="16"/>
        <end position="37"/>
    </location>
</feature>
<evidence type="ECO:0000313" key="8">
    <source>
        <dbReference type="EMBL" id="GLX66926.1"/>
    </source>
</evidence>
<feature type="transmembrane region" description="Helical" evidence="6">
    <location>
        <begin position="216"/>
        <end position="237"/>
    </location>
</feature>
<feature type="transmembrane region" description="Helical" evidence="6">
    <location>
        <begin position="279"/>
        <end position="298"/>
    </location>
</feature>
<dbReference type="InterPro" id="IPR011701">
    <property type="entry name" value="MFS"/>
</dbReference>
<evidence type="ECO:0000256" key="6">
    <source>
        <dbReference type="SAM" id="Phobius"/>
    </source>
</evidence>
<dbReference type="RefSeq" id="WP_284237643.1">
    <property type="nucleotide sequence ID" value="NZ_BSSQ01000005.1"/>
</dbReference>
<feature type="domain" description="Major facilitator superfamily (MFS) profile" evidence="7">
    <location>
        <begin position="13"/>
        <end position="393"/>
    </location>
</feature>
<feature type="transmembrane region" description="Helical" evidence="6">
    <location>
        <begin position="340"/>
        <end position="361"/>
    </location>
</feature>
<feature type="transmembrane region" description="Helical" evidence="6">
    <location>
        <begin position="108"/>
        <end position="128"/>
    </location>
</feature>
<dbReference type="EMBL" id="BSSQ01000005">
    <property type="protein sequence ID" value="GLX66926.1"/>
    <property type="molecule type" value="Genomic_DNA"/>
</dbReference>
<evidence type="ECO:0000256" key="3">
    <source>
        <dbReference type="ARBA" id="ARBA00022692"/>
    </source>
</evidence>
<dbReference type="Proteomes" id="UP001157114">
    <property type="component" value="Unassembled WGS sequence"/>
</dbReference>
<keyword evidence="5 6" id="KW-0472">Membrane</keyword>
<proteinExistence type="predicted"/>
<dbReference type="InterPro" id="IPR036259">
    <property type="entry name" value="MFS_trans_sf"/>
</dbReference>
<feature type="transmembrane region" description="Helical" evidence="6">
    <location>
        <begin position="49"/>
        <end position="67"/>
    </location>
</feature>
<feature type="transmembrane region" description="Helical" evidence="6">
    <location>
        <begin position="164"/>
        <end position="186"/>
    </location>
</feature>
<dbReference type="SUPFAM" id="SSF103473">
    <property type="entry name" value="MFS general substrate transporter"/>
    <property type="match status" value="1"/>
</dbReference>
<feature type="transmembrane region" description="Helical" evidence="6">
    <location>
        <begin position="304"/>
        <end position="328"/>
    </location>
</feature>
<keyword evidence="2" id="KW-0813">Transport</keyword>
<comment type="caution">
    <text evidence="8">The sequence shown here is derived from an EMBL/GenBank/DDBJ whole genome shotgun (WGS) entry which is preliminary data.</text>
</comment>
<dbReference type="Pfam" id="PF07690">
    <property type="entry name" value="MFS_1"/>
    <property type="match status" value="1"/>
</dbReference>
<keyword evidence="3 6" id="KW-0812">Transmembrane</keyword>
<evidence type="ECO:0000259" key="7">
    <source>
        <dbReference type="PROSITE" id="PS50850"/>
    </source>
</evidence>
<dbReference type="InterPro" id="IPR052714">
    <property type="entry name" value="MFS_Exporter"/>
</dbReference>
<feature type="transmembrane region" description="Helical" evidence="6">
    <location>
        <begin position="140"/>
        <end position="158"/>
    </location>
</feature>
<dbReference type="PANTHER" id="PTHR23531">
    <property type="entry name" value="QUINOLENE RESISTANCE PROTEIN NORA"/>
    <property type="match status" value="1"/>
</dbReference>
<evidence type="ECO:0000256" key="1">
    <source>
        <dbReference type="ARBA" id="ARBA00004651"/>
    </source>
</evidence>
<keyword evidence="9" id="KW-1185">Reference proteome</keyword>
<evidence type="ECO:0000313" key="9">
    <source>
        <dbReference type="Proteomes" id="UP001157114"/>
    </source>
</evidence>
<keyword evidence="4 6" id="KW-1133">Transmembrane helix</keyword>
<dbReference type="PANTHER" id="PTHR23531:SF2">
    <property type="entry name" value="PERMEASE"/>
    <property type="match status" value="1"/>
</dbReference>
<name>A0ABQ6GC94_9BACL</name>
<feature type="transmembrane region" description="Helical" evidence="6">
    <location>
        <begin position="367"/>
        <end position="388"/>
    </location>
</feature>
<gene>
    <name evidence="8" type="ORF">MU1_12700</name>
</gene>
<dbReference type="NCBIfam" id="NF047574">
    <property type="entry name" value="opine_export_Sa"/>
    <property type="match status" value="1"/>
</dbReference>
<evidence type="ECO:0000256" key="4">
    <source>
        <dbReference type="ARBA" id="ARBA00022989"/>
    </source>
</evidence>
<comment type="subcellular location">
    <subcellularLocation>
        <location evidence="1">Cell membrane</location>
        <topology evidence="1">Multi-pass membrane protein</topology>
    </subcellularLocation>
</comment>
<feature type="transmembrane region" description="Helical" evidence="6">
    <location>
        <begin position="79"/>
        <end position="102"/>
    </location>
</feature>
<feature type="transmembrane region" description="Helical" evidence="6">
    <location>
        <begin position="249"/>
        <end position="267"/>
    </location>
</feature>
<evidence type="ECO:0000256" key="5">
    <source>
        <dbReference type="ARBA" id="ARBA00023136"/>
    </source>
</evidence>
<accession>A0ABQ6GC94</accession>
<dbReference type="PROSITE" id="PS50850">
    <property type="entry name" value="MFS"/>
    <property type="match status" value="1"/>
</dbReference>
<evidence type="ECO:0000256" key="2">
    <source>
        <dbReference type="ARBA" id="ARBA00022448"/>
    </source>
</evidence>
<dbReference type="Gene3D" id="1.20.1250.20">
    <property type="entry name" value="MFS general substrate transporter like domains"/>
    <property type="match status" value="1"/>
</dbReference>
<organism evidence="8 9">
    <name type="scientific">Paenibacillus glycanilyticus</name>
    <dbReference type="NCBI Taxonomy" id="126569"/>
    <lineage>
        <taxon>Bacteria</taxon>
        <taxon>Bacillati</taxon>
        <taxon>Bacillota</taxon>
        <taxon>Bacilli</taxon>
        <taxon>Bacillales</taxon>
        <taxon>Paenibacillaceae</taxon>
        <taxon>Paenibacillus</taxon>
    </lineage>
</organism>
<dbReference type="InterPro" id="IPR020846">
    <property type="entry name" value="MFS_dom"/>
</dbReference>